<dbReference type="OrthoDB" id="9771846at2"/>
<dbReference type="Pfam" id="PF03808">
    <property type="entry name" value="Glyco_tran_WecG"/>
    <property type="match status" value="1"/>
</dbReference>
<dbReference type="KEGG" id="azz:DEW08_22560"/>
<dbReference type="EMBL" id="CP029356">
    <property type="protein sequence ID" value="AWK88852.1"/>
    <property type="molecule type" value="Genomic_DNA"/>
</dbReference>
<evidence type="ECO:0000256" key="1">
    <source>
        <dbReference type="ARBA" id="ARBA00022676"/>
    </source>
</evidence>
<keyword evidence="5" id="KW-1185">Reference proteome</keyword>
<keyword evidence="2 4" id="KW-0808">Transferase</keyword>
<dbReference type="CDD" id="cd06533">
    <property type="entry name" value="Glyco_transf_WecG_TagA"/>
    <property type="match status" value="1"/>
</dbReference>
<reference evidence="5" key="1">
    <citation type="submission" date="2018-05" db="EMBL/GenBank/DDBJ databases">
        <title>Azospirillum thermophila sp. nov., a novel isolated from hot spring.</title>
        <authorList>
            <person name="Zhao Z."/>
        </authorList>
    </citation>
    <scope>NUCLEOTIDE SEQUENCE [LARGE SCALE GENOMIC DNA]</scope>
    <source>
        <strain evidence="5">CFH 70021</strain>
        <plasmid evidence="5">unnamed1</plasmid>
    </source>
</reference>
<dbReference type="AlphaFoldDB" id="A0A2S2CWG8"/>
<name>A0A2S2CWG8_9PROT</name>
<dbReference type="InterPro" id="IPR004629">
    <property type="entry name" value="WecG_TagA_CpsF"/>
</dbReference>
<dbReference type="PANTHER" id="PTHR34136">
    <property type="match status" value="1"/>
</dbReference>
<feature type="compositionally biased region" description="Low complexity" evidence="3">
    <location>
        <begin position="259"/>
        <end position="268"/>
    </location>
</feature>
<geneLocation type="plasmid" evidence="4 5">
    <name>unnamed1</name>
</geneLocation>
<feature type="region of interest" description="Disordered" evidence="3">
    <location>
        <begin position="252"/>
        <end position="282"/>
    </location>
</feature>
<evidence type="ECO:0000313" key="5">
    <source>
        <dbReference type="Proteomes" id="UP000245629"/>
    </source>
</evidence>
<evidence type="ECO:0000256" key="2">
    <source>
        <dbReference type="ARBA" id="ARBA00022679"/>
    </source>
</evidence>
<dbReference type="PANTHER" id="PTHR34136:SF1">
    <property type="entry name" value="UDP-N-ACETYL-D-MANNOSAMINURONIC ACID TRANSFERASE"/>
    <property type="match status" value="1"/>
</dbReference>
<evidence type="ECO:0000256" key="3">
    <source>
        <dbReference type="SAM" id="MobiDB-lite"/>
    </source>
</evidence>
<dbReference type="Proteomes" id="UP000245629">
    <property type="component" value="Plasmid unnamed1"/>
</dbReference>
<organism evidence="4 5">
    <name type="scientific">Azospirillum thermophilum</name>
    <dbReference type="NCBI Taxonomy" id="2202148"/>
    <lineage>
        <taxon>Bacteria</taxon>
        <taxon>Pseudomonadati</taxon>
        <taxon>Pseudomonadota</taxon>
        <taxon>Alphaproteobacteria</taxon>
        <taxon>Rhodospirillales</taxon>
        <taxon>Azospirillaceae</taxon>
        <taxon>Azospirillum</taxon>
    </lineage>
</organism>
<keyword evidence="4" id="KW-0614">Plasmid</keyword>
<accession>A0A2S2CWG8</accession>
<proteinExistence type="predicted"/>
<dbReference type="GO" id="GO:0016758">
    <property type="term" value="F:hexosyltransferase activity"/>
    <property type="evidence" value="ECO:0007669"/>
    <property type="project" value="TreeGrafter"/>
</dbReference>
<protein>
    <submittedName>
        <fullName evidence="4">Glycosyltransferase</fullName>
    </submittedName>
</protein>
<dbReference type="NCBIfam" id="TIGR00696">
    <property type="entry name" value="wecG_tagA_cpsF"/>
    <property type="match status" value="1"/>
</dbReference>
<keyword evidence="1" id="KW-0328">Glycosyltransferase</keyword>
<sequence>MRMPTPREVFALIERMRCISSEAERRALVAELGAVERPTVLSFLNAHAVNLCMRSQEALGAFDRSDLLLRDGVGLRIIMPWLGLPAGFNMNGTDFIPLLLKSLPKRRVAVYGTATPWLERARAHLETVTPHVYADLQHGFHPVEHYVRQARRSRPDLILLAMGMPRQEAVAAELRAALDHPVLIVNGGAIVDFLAGRFRRAPENLQRAGFEWAFRLLQEPKRLFGRYVVGGFGFAATACRLRLAAPALPARRPRPAPLRPAARSAVRRSSGTAAPAPMHKEL</sequence>
<gene>
    <name evidence="4" type="ORF">DEW08_22560</name>
</gene>
<evidence type="ECO:0000313" key="4">
    <source>
        <dbReference type="EMBL" id="AWK88852.1"/>
    </source>
</evidence>